<evidence type="ECO:0000313" key="2">
    <source>
        <dbReference type="EMBL" id="DAE02220.1"/>
    </source>
</evidence>
<feature type="region of interest" description="Disordered" evidence="1">
    <location>
        <begin position="1"/>
        <end position="29"/>
    </location>
</feature>
<dbReference type="EMBL" id="BK015343">
    <property type="protein sequence ID" value="DAE02220.1"/>
    <property type="molecule type" value="Genomic_DNA"/>
</dbReference>
<accession>A0A8S5P7Q0</accession>
<evidence type="ECO:0000256" key="1">
    <source>
        <dbReference type="SAM" id="MobiDB-lite"/>
    </source>
</evidence>
<organism evidence="2">
    <name type="scientific">Myoviridae sp. ctiil21</name>
    <dbReference type="NCBI Taxonomy" id="2825153"/>
    <lineage>
        <taxon>Viruses</taxon>
        <taxon>Duplodnaviria</taxon>
        <taxon>Heunggongvirae</taxon>
        <taxon>Uroviricota</taxon>
        <taxon>Caudoviricetes</taxon>
    </lineage>
</organism>
<name>A0A8S5P7Q0_9CAUD</name>
<sequence>MSRRTTQPRAVTTRATCGSLPRRTPQIRP</sequence>
<proteinExistence type="predicted"/>
<protein>
    <submittedName>
        <fullName evidence="2">Uncharacterized protein</fullName>
    </submittedName>
</protein>
<feature type="compositionally biased region" description="Polar residues" evidence="1">
    <location>
        <begin position="1"/>
        <end position="16"/>
    </location>
</feature>
<reference evidence="2" key="1">
    <citation type="journal article" date="2021" name="Proc. Natl. Acad. Sci. U.S.A.">
        <title>A Catalog of Tens of Thousands of Viruses from Human Metagenomes Reveals Hidden Associations with Chronic Diseases.</title>
        <authorList>
            <person name="Tisza M.J."/>
            <person name="Buck C.B."/>
        </authorList>
    </citation>
    <scope>NUCLEOTIDE SEQUENCE</scope>
    <source>
        <strain evidence="2">Ctiil21</strain>
    </source>
</reference>